<dbReference type="InterPro" id="IPR039566">
    <property type="entry name" value="CvfB_S1_st"/>
</dbReference>
<reference evidence="3 4" key="2">
    <citation type="submission" date="2016-11" db="EMBL/GenBank/DDBJ databases">
        <authorList>
            <person name="Jaros S."/>
            <person name="Januszkiewicz K."/>
            <person name="Wedrychowicz H."/>
        </authorList>
    </citation>
    <scope>NUCLEOTIDE SEQUENCE [LARGE SCALE GENOMIC DNA]</scope>
    <source>
        <strain evidence="3 4">ACAM 239</strain>
    </source>
</reference>
<evidence type="ECO:0000313" key="4">
    <source>
        <dbReference type="Proteomes" id="UP000185024"/>
    </source>
</evidence>
<evidence type="ECO:0000313" key="3">
    <source>
        <dbReference type="EMBL" id="SIN76411.1"/>
    </source>
</evidence>
<dbReference type="InterPro" id="IPR036388">
    <property type="entry name" value="WH-like_DNA-bd_sf"/>
</dbReference>
<dbReference type="InterPro" id="IPR040764">
    <property type="entry name" value="CvfB_WH"/>
</dbReference>
<dbReference type="EMBL" id="FSQX01000001">
    <property type="protein sequence ID" value="SIN76411.1"/>
    <property type="molecule type" value="Genomic_DNA"/>
</dbReference>
<dbReference type="Pfam" id="PF13509">
    <property type="entry name" value="S1_2"/>
    <property type="match status" value="1"/>
</dbReference>
<sequence length="234" mass="25840">MVRESHSTPRSASDASAQLGDVAYLTVTAVNSTGAFLRWGQPKDVLLPYSEQRFRPDPGKRVLVMLYSDDQGRPVATMRLDRFLTDDAWALEKGDEVDVVVADRTDLGMKVVVNHRYWGLIYQDDITQPLRRGQSLKGFVKQRREDGRVDISLLPPGAARLDVVGDKVLKALRESGGYLPLGDKSSAHDIKTRLGVSKSAFKQAIGRLYKQQLITLAPDAIRLVPGALSDPADQ</sequence>
<accession>A0A1H8I291</accession>
<feature type="domain" description="S1 motif" evidence="1">
    <location>
        <begin position="18"/>
        <end position="79"/>
    </location>
</feature>
<dbReference type="InterPro" id="IPR012340">
    <property type="entry name" value="NA-bd_OB-fold"/>
</dbReference>
<evidence type="ECO:0000313" key="2">
    <source>
        <dbReference type="EMBL" id="SEN62196.1"/>
    </source>
</evidence>
<feature type="domain" description="S1 motif" evidence="1">
    <location>
        <begin position="92"/>
        <end position="154"/>
    </location>
</feature>
<dbReference type="STRING" id="77097.SAMN04490369_101760"/>
<dbReference type="AlphaFoldDB" id="A0A1N6E085"/>
<dbReference type="SMART" id="SM00316">
    <property type="entry name" value="S1"/>
    <property type="match status" value="2"/>
</dbReference>
<dbReference type="EMBL" id="FODB01000017">
    <property type="protein sequence ID" value="SEN62196.1"/>
    <property type="molecule type" value="Genomic_DNA"/>
</dbReference>
<dbReference type="Proteomes" id="UP000199493">
    <property type="component" value="Unassembled WGS sequence"/>
</dbReference>
<accession>A0A1N6E085</accession>
<reference evidence="2 5" key="1">
    <citation type="submission" date="2016-10" db="EMBL/GenBank/DDBJ databases">
        <authorList>
            <person name="de Groot N.N."/>
        </authorList>
    </citation>
    <scope>NUCLEOTIDE SEQUENCE [LARGE SCALE GENOMIC DNA]</scope>
    <source>
        <strain evidence="2 5">558</strain>
    </source>
</reference>
<dbReference type="InterPro" id="IPR014464">
    <property type="entry name" value="CvfB_fam"/>
</dbReference>
<proteinExistence type="predicted"/>
<organism evidence="3 4">
    <name type="scientific">Vreelandella aquamarina</name>
    <dbReference type="NCBI Taxonomy" id="77097"/>
    <lineage>
        <taxon>Bacteria</taxon>
        <taxon>Pseudomonadati</taxon>
        <taxon>Pseudomonadota</taxon>
        <taxon>Gammaproteobacteria</taxon>
        <taxon>Oceanospirillales</taxon>
        <taxon>Halomonadaceae</taxon>
        <taxon>Vreelandella</taxon>
    </lineage>
</organism>
<gene>
    <name evidence="2" type="ORF">SAMN04490369_101760</name>
    <name evidence="3" type="ORF">SAMN05878438_3306</name>
</gene>
<dbReference type="GeneID" id="97276805"/>
<dbReference type="SUPFAM" id="SSF46785">
    <property type="entry name" value="Winged helix' DNA-binding domain"/>
    <property type="match status" value="1"/>
</dbReference>
<dbReference type="GO" id="GO:0003676">
    <property type="term" value="F:nucleic acid binding"/>
    <property type="evidence" value="ECO:0007669"/>
    <property type="project" value="InterPro"/>
</dbReference>
<dbReference type="PANTHER" id="PTHR37296">
    <property type="entry name" value="CONSERVED VIRULENCE FACTOR B"/>
    <property type="match status" value="1"/>
</dbReference>
<name>A0A1N6E085_9GAMM</name>
<dbReference type="InterPro" id="IPR003029">
    <property type="entry name" value="S1_domain"/>
</dbReference>
<evidence type="ECO:0000259" key="1">
    <source>
        <dbReference type="SMART" id="SM00316"/>
    </source>
</evidence>
<dbReference type="Gene3D" id="1.10.10.10">
    <property type="entry name" value="Winged helix-like DNA-binding domain superfamily/Winged helix DNA-binding domain"/>
    <property type="match status" value="1"/>
</dbReference>
<dbReference type="PANTHER" id="PTHR37296:SF1">
    <property type="entry name" value="CONSERVED VIRULENCE FACTOR B"/>
    <property type="match status" value="1"/>
</dbReference>
<dbReference type="InterPro" id="IPR036390">
    <property type="entry name" value="WH_DNA-bd_sf"/>
</dbReference>
<dbReference type="RefSeq" id="WP_062361463.1">
    <property type="nucleotide sequence ID" value="NZ_BJOI01000022.1"/>
</dbReference>
<evidence type="ECO:0000313" key="5">
    <source>
        <dbReference type="Proteomes" id="UP000199493"/>
    </source>
</evidence>
<dbReference type="Pfam" id="PF17783">
    <property type="entry name" value="WHD_CvfB"/>
    <property type="match status" value="1"/>
</dbReference>
<dbReference type="Proteomes" id="UP000185024">
    <property type="component" value="Unassembled WGS sequence"/>
</dbReference>
<protein>
    <recommendedName>
        <fullName evidence="1">S1 motif domain-containing protein</fullName>
    </recommendedName>
</protein>
<dbReference type="Gene3D" id="2.40.50.140">
    <property type="entry name" value="Nucleic acid-binding proteins"/>
    <property type="match status" value="2"/>
</dbReference>